<reference evidence="8 9" key="1">
    <citation type="submission" date="2010-10" db="EMBL/GenBank/DDBJ databases">
        <authorList>
            <person name="Durkin A.S."/>
            <person name="Madupu R."/>
            <person name="Torralba M."/>
            <person name="Gillis M."/>
            <person name="Methe B."/>
            <person name="Sutton G."/>
            <person name="Nelson K.E."/>
        </authorList>
    </citation>
    <scope>NUCLEOTIDE SEQUENCE [LARGE SCALE GENOMIC DNA]</scope>
    <source>
        <strain evidence="8 9">ACS-139-V-Col8</strain>
    </source>
</reference>
<dbReference type="SMART" id="SM00228">
    <property type="entry name" value="PDZ"/>
    <property type="match status" value="1"/>
</dbReference>
<keyword evidence="6" id="KW-0812">Transmembrane</keyword>
<proteinExistence type="inferred from homology"/>
<name>E4KQ29_9LACT</name>
<accession>E4KQ29</accession>
<dbReference type="Gene3D" id="1.10.101.10">
    <property type="entry name" value="PGBD-like superfamily/PGBD"/>
    <property type="match status" value="1"/>
</dbReference>
<dbReference type="SUPFAM" id="SSF47090">
    <property type="entry name" value="PGBD-like"/>
    <property type="match status" value="1"/>
</dbReference>
<keyword evidence="2 5" id="KW-0645">Protease</keyword>
<dbReference type="Pfam" id="PF01471">
    <property type="entry name" value="PG_binding_1"/>
    <property type="match status" value="1"/>
</dbReference>
<dbReference type="InterPro" id="IPR036365">
    <property type="entry name" value="PGBD-like_sf"/>
</dbReference>
<dbReference type="InterPro" id="IPR055210">
    <property type="entry name" value="CtpA/B_N"/>
</dbReference>
<dbReference type="InterPro" id="IPR029045">
    <property type="entry name" value="ClpP/crotonase-like_dom_sf"/>
</dbReference>
<dbReference type="InterPro" id="IPR036034">
    <property type="entry name" value="PDZ_sf"/>
</dbReference>
<feature type="transmembrane region" description="Helical" evidence="6">
    <location>
        <begin position="12"/>
        <end position="31"/>
    </location>
</feature>
<dbReference type="GO" id="GO:0004175">
    <property type="term" value="F:endopeptidase activity"/>
    <property type="evidence" value="ECO:0007669"/>
    <property type="project" value="TreeGrafter"/>
</dbReference>
<dbReference type="Proteomes" id="UP000005990">
    <property type="component" value="Unassembled WGS sequence"/>
</dbReference>
<dbReference type="FunFam" id="2.30.42.10:FF:000063">
    <property type="entry name" value="Peptidase, S41 family"/>
    <property type="match status" value="1"/>
</dbReference>
<evidence type="ECO:0000256" key="5">
    <source>
        <dbReference type="RuleBase" id="RU004404"/>
    </source>
</evidence>
<dbReference type="InterPro" id="IPR002477">
    <property type="entry name" value="Peptidoglycan-bd-like"/>
</dbReference>
<dbReference type="GO" id="GO:0008236">
    <property type="term" value="F:serine-type peptidase activity"/>
    <property type="evidence" value="ECO:0007669"/>
    <property type="project" value="UniProtKB-KW"/>
</dbReference>
<dbReference type="AlphaFoldDB" id="E4KQ29"/>
<keyword evidence="6" id="KW-0472">Membrane</keyword>
<evidence type="ECO:0000313" key="9">
    <source>
        <dbReference type="Proteomes" id="UP000005990"/>
    </source>
</evidence>
<dbReference type="Pfam" id="PF13180">
    <property type="entry name" value="PDZ_2"/>
    <property type="match status" value="1"/>
</dbReference>
<dbReference type="OrthoDB" id="9812068at2"/>
<sequence>MWDENMRSNKKFIEIILAVIAGLAITTGIGYEVGHSQGLADLLSDTVAEEDQLSEEDLALIESIYNQIQTSYINDVDKKELLEGALKGMVEATGDPYSEFLDQDQTQDMNEDLSGSFSGIGVQITVQNNQVVVMTPIADTPAEKAGLLPKDIILKADNKDLSGMTANEVVQIIRGKKGTSVHLEIQRDQQTFEVDIKRDDIPIYTVEGDIAKSDKNVGIVKISQFNTTTAQELQDKVKELRKAGAKQFVFDLRNNPGGLMDQALSISNMFLKDKDTIMQVQEANTENPTVYVANDKEYGNFKIKEPYVLLVNDGSASASEILTAAIKENTDAKILGSKTFGKGTVQTVMPQGDYGELKLTIAKWLTPSGQWIHEKGIEPSQEVKADPIQTSILLNGEDQLSLGQHSDSVANLNVILNGMGYSANQKDEFDQDTEKAVKAFQKDHDLDQDGIVTGDTSAAINLAAQEYLQNHDGQLDQAIKILKEKN</sequence>
<dbReference type="CDD" id="cd06782">
    <property type="entry name" value="cpPDZ_CPP-like"/>
    <property type="match status" value="1"/>
</dbReference>
<dbReference type="Pfam" id="PF03572">
    <property type="entry name" value="Peptidase_S41"/>
    <property type="match status" value="1"/>
</dbReference>
<dbReference type="PANTHER" id="PTHR32060">
    <property type="entry name" value="TAIL-SPECIFIC PROTEASE"/>
    <property type="match status" value="1"/>
</dbReference>
<dbReference type="InterPro" id="IPR001478">
    <property type="entry name" value="PDZ"/>
</dbReference>
<dbReference type="STRING" id="908337.HMPREF9257_1182"/>
<dbReference type="EMBL" id="AENN01000015">
    <property type="protein sequence ID" value="EFR31270.1"/>
    <property type="molecule type" value="Genomic_DNA"/>
</dbReference>
<dbReference type="SUPFAM" id="SSF52096">
    <property type="entry name" value="ClpP/crotonase"/>
    <property type="match status" value="1"/>
</dbReference>
<dbReference type="Gene3D" id="2.30.42.10">
    <property type="match status" value="1"/>
</dbReference>
<dbReference type="Gene3D" id="3.90.226.10">
    <property type="entry name" value="2-enoyl-CoA Hydratase, Chain A, domain 1"/>
    <property type="match status" value="1"/>
</dbReference>
<dbReference type="SUPFAM" id="SSF50156">
    <property type="entry name" value="PDZ domain-like"/>
    <property type="match status" value="1"/>
</dbReference>
<dbReference type="NCBIfam" id="TIGR00225">
    <property type="entry name" value="prc"/>
    <property type="match status" value="1"/>
</dbReference>
<dbReference type="Pfam" id="PF22694">
    <property type="entry name" value="CtpB_N-like"/>
    <property type="match status" value="1"/>
</dbReference>
<keyword evidence="4 5" id="KW-0720">Serine protease</keyword>
<protein>
    <submittedName>
        <fullName evidence="8">Peptidase, S41 family</fullName>
        <ecNumber evidence="8">3.4.21.-</ecNumber>
    </submittedName>
</protein>
<dbReference type="Gene3D" id="3.30.750.44">
    <property type="match status" value="1"/>
</dbReference>
<evidence type="ECO:0000256" key="4">
    <source>
        <dbReference type="ARBA" id="ARBA00022825"/>
    </source>
</evidence>
<feature type="domain" description="PDZ" evidence="7">
    <location>
        <begin position="106"/>
        <end position="174"/>
    </location>
</feature>
<dbReference type="MEROPS" id="S41.007"/>
<comment type="caution">
    <text evidence="8">The sequence shown here is derived from an EMBL/GenBank/DDBJ whole genome shotgun (WGS) entry which is preliminary data.</text>
</comment>
<dbReference type="GO" id="GO:0030288">
    <property type="term" value="C:outer membrane-bounded periplasmic space"/>
    <property type="evidence" value="ECO:0007669"/>
    <property type="project" value="TreeGrafter"/>
</dbReference>
<dbReference type="CDD" id="cd07560">
    <property type="entry name" value="Peptidase_S41_CPP"/>
    <property type="match status" value="1"/>
</dbReference>
<dbReference type="GO" id="GO:0007165">
    <property type="term" value="P:signal transduction"/>
    <property type="evidence" value="ECO:0007669"/>
    <property type="project" value="TreeGrafter"/>
</dbReference>
<evidence type="ECO:0000313" key="8">
    <source>
        <dbReference type="EMBL" id="EFR31270.1"/>
    </source>
</evidence>
<keyword evidence="3 5" id="KW-0378">Hydrolase</keyword>
<evidence type="ECO:0000256" key="1">
    <source>
        <dbReference type="ARBA" id="ARBA00009179"/>
    </source>
</evidence>
<dbReference type="InterPro" id="IPR036366">
    <property type="entry name" value="PGBDSf"/>
</dbReference>
<gene>
    <name evidence="8" type="ORF">HMPREF9257_1182</name>
</gene>
<keyword evidence="9" id="KW-1185">Reference proteome</keyword>
<evidence type="ECO:0000256" key="3">
    <source>
        <dbReference type="ARBA" id="ARBA00022801"/>
    </source>
</evidence>
<dbReference type="InterPro" id="IPR004447">
    <property type="entry name" value="Peptidase_S41A"/>
</dbReference>
<dbReference type="eggNOG" id="COG0793">
    <property type="taxonomic scope" value="Bacteria"/>
</dbReference>
<dbReference type="PANTHER" id="PTHR32060:SF30">
    <property type="entry name" value="CARBOXY-TERMINAL PROCESSING PROTEASE CTPA"/>
    <property type="match status" value="1"/>
</dbReference>
<organism evidence="8 9">
    <name type="scientific">Eremococcus coleocola ACS-139-V-Col8</name>
    <dbReference type="NCBI Taxonomy" id="908337"/>
    <lineage>
        <taxon>Bacteria</taxon>
        <taxon>Bacillati</taxon>
        <taxon>Bacillota</taxon>
        <taxon>Bacilli</taxon>
        <taxon>Lactobacillales</taxon>
        <taxon>Aerococcaceae</taxon>
        <taxon>Eremococcus</taxon>
    </lineage>
</organism>
<dbReference type="GO" id="GO:0006508">
    <property type="term" value="P:proteolysis"/>
    <property type="evidence" value="ECO:0007669"/>
    <property type="project" value="UniProtKB-KW"/>
</dbReference>
<dbReference type="InterPro" id="IPR005151">
    <property type="entry name" value="Tail-specific_protease"/>
</dbReference>
<evidence type="ECO:0000256" key="6">
    <source>
        <dbReference type="SAM" id="Phobius"/>
    </source>
</evidence>
<dbReference type="PROSITE" id="PS50106">
    <property type="entry name" value="PDZ"/>
    <property type="match status" value="1"/>
</dbReference>
<dbReference type="SMART" id="SM00245">
    <property type="entry name" value="TSPc"/>
    <property type="match status" value="1"/>
</dbReference>
<keyword evidence="6" id="KW-1133">Transmembrane helix</keyword>
<comment type="similarity">
    <text evidence="1 5">Belongs to the peptidase S41A family.</text>
</comment>
<dbReference type="EC" id="3.4.21.-" evidence="8"/>
<evidence type="ECO:0000259" key="7">
    <source>
        <dbReference type="PROSITE" id="PS50106"/>
    </source>
</evidence>
<evidence type="ECO:0000256" key="2">
    <source>
        <dbReference type="ARBA" id="ARBA00022670"/>
    </source>
</evidence>